<proteinExistence type="predicted"/>
<accession>A0ABV2HHV2</accession>
<evidence type="ECO:0000313" key="1">
    <source>
        <dbReference type="EMBL" id="MET3590138.1"/>
    </source>
</evidence>
<reference evidence="1 2" key="1">
    <citation type="submission" date="2024-06" db="EMBL/GenBank/DDBJ databases">
        <title>Genomic Encyclopedia of Type Strains, Phase IV (KMG-IV): sequencing the most valuable type-strain genomes for metagenomic binning, comparative biology and taxonomic classification.</title>
        <authorList>
            <person name="Goeker M."/>
        </authorList>
    </citation>
    <scope>NUCLEOTIDE SEQUENCE [LARGE SCALE GENOMIC DNA]</scope>
    <source>
        <strain evidence="1 2">DSM 23649</strain>
    </source>
</reference>
<evidence type="ECO:0000313" key="2">
    <source>
        <dbReference type="Proteomes" id="UP001549086"/>
    </source>
</evidence>
<sequence>MLFVLLRQGSFLRFFLAVFVFFVLFHKATAYAHFSAPLSSRSPADSFSRHFSEEQQLERIERLRALTRGKASPSVEEDQGTVLRGGDTVLLFMTLLSMGFIISKSAL</sequence>
<name>A0ABV2HHV2_9HYPH</name>
<gene>
    <name evidence="1" type="ORF">ABID23_001236</name>
</gene>
<comment type="caution">
    <text evidence="1">The sequence shown here is derived from an EMBL/GenBank/DDBJ whole genome shotgun (WGS) entry which is preliminary data.</text>
</comment>
<protein>
    <recommendedName>
        <fullName evidence="3">Transmembrane protein</fullName>
    </recommendedName>
</protein>
<dbReference type="Proteomes" id="UP001549086">
    <property type="component" value="Unassembled WGS sequence"/>
</dbReference>
<dbReference type="EMBL" id="JBEPLI010000013">
    <property type="protein sequence ID" value="MET3590138.1"/>
    <property type="molecule type" value="Genomic_DNA"/>
</dbReference>
<evidence type="ECO:0008006" key="3">
    <source>
        <dbReference type="Google" id="ProtNLM"/>
    </source>
</evidence>
<keyword evidence="2" id="KW-1185">Reference proteome</keyword>
<organism evidence="1 2">
    <name type="scientific">Bartonella silvatica</name>
    <dbReference type="NCBI Taxonomy" id="357760"/>
    <lineage>
        <taxon>Bacteria</taxon>
        <taxon>Pseudomonadati</taxon>
        <taxon>Pseudomonadota</taxon>
        <taxon>Alphaproteobacteria</taxon>
        <taxon>Hyphomicrobiales</taxon>
        <taxon>Bartonellaceae</taxon>
        <taxon>Bartonella</taxon>
    </lineage>
</organism>